<proteinExistence type="predicted"/>
<evidence type="ECO:0000313" key="8">
    <source>
        <dbReference type="Proteomes" id="UP000236151"/>
    </source>
</evidence>
<dbReference type="GO" id="GO:0003677">
    <property type="term" value="F:DNA binding"/>
    <property type="evidence" value="ECO:0007669"/>
    <property type="project" value="UniProtKB-KW"/>
</dbReference>
<gene>
    <name evidence="7" type="ORF">CDQ84_05595</name>
</gene>
<dbReference type="GO" id="GO:0003700">
    <property type="term" value="F:DNA-binding transcription factor activity"/>
    <property type="evidence" value="ECO:0007669"/>
    <property type="project" value="InterPro"/>
</dbReference>
<dbReference type="PANTHER" id="PTHR30204">
    <property type="entry name" value="REDOX-CYCLING DRUG-SENSING TRANSCRIPTIONAL ACTIVATOR SOXR"/>
    <property type="match status" value="1"/>
</dbReference>
<evidence type="ECO:0000256" key="2">
    <source>
        <dbReference type="ARBA" id="ARBA00023015"/>
    </source>
</evidence>
<dbReference type="PANTHER" id="PTHR30204:SF69">
    <property type="entry name" value="MERR-FAMILY TRANSCRIPTIONAL REGULATOR"/>
    <property type="match status" value="1"/>
</dbReference>
<dbReference type="Pfam" id="PF13411">
    <property type="entry name" value="MerR_1"/>
    <property type="match status" value="1"/>
</dbReference>
<dbReference type="CDD" id="cd00592">
    <property type="entry name" value="HTH_MerR-like"/>
    <property type="match status" value="1"/>
</dbReference>
<keyword evidence="1" id="KW-0678">Repressor</keyword>
<feature type="domain" description="HTH merR-type" evidence="6">
    <location>
        <begin position="1"/>
        <end position="68"/>
    </location>
</feature>
<keyword evidence="3" id="KW-0238">DNA-binding</keyword>
<comment type="caution">
    <text evidence="7">The sequence shown here is derived from an EMBL/GenBank/DDBJ whole genome shotgun (WGS) entry which is preliminary data.</text>
</comment>
<keyword evidence="8" id="KW-1185">Reference proteome</keyword>
<dbReference type="SMART" id="SM00422">
    <property type="entry name" value="HTH_MERR"/>
    <property type="match status" value="1"/>
</dbReference>
<accession>A0A2K2F1E3</accession>
<keyword evidence="4" id="KW-0804">Transcription</keyword>
<dbReference type="InterPro" id="IPR009061">
    <property type="entry name" value="DNA-bd_dom_put_sf"/>
</dbReference>
<evidence type="ECO:0000256" key="1">
    <source>
        <dbReference type="ARBA" id="ARBA00022491"/>
    </source>
</evidence>
<evidence type="ECO:0000256" key="3">
    <source>
        <dbReference type="ARBA" id="ARBA00023125"/>
    </source>
</evidence>
<dbReference type="EMBL" id="NIOJ01000009">
    <property type="protein sequence ID" value="PNU00556.1"/>
    <property type="molecule type" value="Genomic_DNA"/>
</dbReference>
<dbReference type="RefSeq" id="WP_103080747.1">
    <property type="nucleotide sequence ID" value="NZ_CP021850.1"/>
</dbReference>
<dbReference type="InterPro" id="IPR000551">
    <property type="entry name" value="MerR-type_HTH_dom"/>
</dbReference>
<dbReference type="PROSITE" id="PS50937">
    <property type="entry name" value="HTH_MERR_2"/>
    <property type="match status" value="1"/>
</dbReference>
<evidence type="ECO:0000313" key="7">
    <source>
        <dbReference type="EMBL" id="PNU00556.1"/>
    </source>
</evidence>
<keyword evidence="5" id="KW-0175">Coiled coil</keyword>
<dbReference type="OrthoDB" id="9791488at2"/>
<evidence type="ECO:0000256" key="5">
    <source>
        <dbReference type="SAM" id="Coils"/>
    </source>
</evidence>
<dbReference type="KEGG" id="cthd:CDO33_09990"/>
<dbReference type="SUPFAM" id="SSF46955">
    <property type="entry name" value="Putative DNA-binding domain"/>
    <property type="match status" value="1"/>
</dbReference>
<evidence type="ECO:0000256" key="4">
    <source>
        <dbReference type="ARBA" id="ARBA00023163"/>
    </source>
</evidence>
<organism evidence="7 8">
    <name type="scientific">Clostridium thermosuccinogenes</name>
    <dbReference type="NCBI Taxonomy" id="84032"/>
    <lineage>
        <taxon>Bacteria</taxon>
        <taxon>Bacillati</taxon>
        <taxon>Bacillota</taxon>
        <taxon>Clostridia</taxon>
        <taxon>Eubacteriales</taxon>
        <taxon>Clostridiaceae</taxon>
        <taxon>Clostridium</taxon>
    </lineage>
</organism>
<protein>
    <submittedName>
        <fullName evidence="7">Transcriptional regulator</fullName>
    </submittedName>
</protein>
<name>A0A2K2F1E3_9CLOT</name>
<reference evidence="7 8" key="1">
    <citation type="submission" date="2017-06" db="EMBL/GenBank/DDBJ databases">
        <title>Investigating the central metabolism of Clostridium thermosuccinogenes.</title>
        <authorList>
            <person name="Koendjbiharie J.G."/>
            <person name="van Kranenburg R."/>
        </authorList>
    </citation>
    <scope>NUCLEOTIDE SEQUENCE [LARGE SCALE GENOMIC DNA]</scope>
    <source>
        <strain evidence="7 8">DSM 5806</strain>
    </source>
</reference>
<dbReference type="AlphaFoldDB" id="A0A2K2F1E3"/>
<sequence length="288" mass="33815">MFIKDVCKECKLTKKAVEYYEEQGLISPAVEDNGYRNYSDDDVAALKEISVLRKLGISVGDIKDILASNNKRAALAKCKYKADLEVEKSLAKKKCLEQLMKDYDIDQTAAYVEDNIEKHFTIKERLLQAFPGVYGMYLCLHFGQFLDGQIDTDEKQEAYNKIIDYLDGIQKIEFPKEVEEYLCQFFEQSEQAMEKLNSAIMEAVNNTDEYLERNKQSIDEYLKYRNSDEFKKTPAYEMRQLLSQFLQENGYYDIFVENMKILSNSYREYFDKLQAANRIFMDKYPQVK</sequence>
<feature type="coiled-coil region" evidence="5">
    <location>
        <begin position="186"/>
        <end position="213"/>
    </location>
</feature>
<dbReference type="InterPro" id="IPR047057">
    <property type="entry name" value="MerR_fam"/>
</dbReference>
<dbReference type="Proteomes" id="UP000236151">
    <property type="component" value="Unassembled WGS sequence"/>
</dbReference>
<keyword evidence="2" id="KW-0805">Transcription regulation</keyword>
<evidence type="ECO:0000259" key="6">
    <source>
        <dbReference type="PROSITE" id="PS50937"/>
    </source>
</evidence>
<dbReference type="Gene3D" id="1.10.1660.10">
    <property type="match status" value="1"/>
</dbReference>